<feature type="transmembrane region" description="Helical" evidence="13">
    <location>
        <begin position="33"/>
        <end position="53"/>
    </location>
</feature>
<reference evidence="17" key="1">
    <citation type="submission" date="2020-07" db="EMBL/GenBank/DDBJ databases">
        <title>Huge and variable diversity of episymbiotic CPR bacteria and DPANN archaea in groundwater ecosystems.</title>
        <authorList>
            <person name="He C.Y."/>
            <person name="Keren R."/>
            <person name="Whittaker M."/>
            <person name="Farag I.F."/>
            <person name="Doudna J."/>
            <person name="Cate J.H.D."/>
            <person name="Banfield J.F."/>
        </authorList>
    </citation>
    <scope>NUCLEOTIDE SEQUENCE</scope>
    <source>
        <strain evidence="17">NC_groundwater_1586_Pr3_B-0.1um_66_15</strain>
    </source>
</reference>
<evidence type="ECO:0000256" key="6">
    <source>
        <dbReference type="ARBA" id="ARBA00022679"/>
    </source>
</evidence>
<evidence type="ECO:0000256" key="5">
    <source>
        <dbReference type="ARBA" id="ARBA00022553"/>
    </source>
</evidence>
<dbReference type="SUPFAM" id="SSF55785">
    <property type="entry name" value="PYP-like sensor domain (PAS domain)"/>
    <property type="match status" value="1"/>
</dbReference>
<evidence type="ECO:0000256" key="4">
    <source>
        <dbReference type="ARBA" id="ARBA00022475"/>
    </source>
</evidence>
<protein>
    <recommendedName>
        <fullName evidence="3">histidine kinase</fullName>
        <ecNumber evidence="3">2.7.13.3</ecNumber>
    </recommendedName>
</protein>
<dbReference type="PANTHER" id="PTHR43711:SF31">
    <property type="entry name" value="HISTIDINE KINASE"/>
    <property type="match status" value="1"/>
</dbReference>
<dbReference type="Pfam" id="PF00512">
    <property type="entry name" value="HisKA"/>
    <property type="match status" value="1"/>
</dbReference>
<keyword evidence="13" id="KW-1133">Transmembrane helix</keyword>
<keyword evidence="9" id="KW-0067">ATP-binding</keyword>
<dbReference type="InterPro" id="IPR003661">
    <property type="entry name" value="HisK_dim/P_dom"/>
</dbReference>
<keyword evidence="7" id="KW-0547">Nucleotide-binding</keyword>
<dbReference type="InterPro" id="IPR000014">
    <property type="entry name" value="PAS"/>
</dbReference>
<dbReference type="InterPro" id="IPR003594">
    <property type="entry name" value="HATPase_dom"/>
</dbReference>
<organism evidence="17 18">
    <name type="scientific">Devosia nanyangense</name>
    <dbReference type="NCBI Taxonomy" id="1228055"/>
    <lineage>
        <taxon>Bacteria</taxon>
        <taxon>Pseudomonadati</taxon>
        <taxon>Pseudomonadota</taxon>
        <taxon>Alphaproteobacteria</taxon>
        <taxon>Hyphomicrobiales</taxon>
        <taxon>Devosiaceae</taxon>
        <taxon>Devosia</taxon>
    </lineage>
</organism>
<dbReference type="PANTHER" id="PTHR43711">
    <property type="entry name" value="TWO-COMPONENT HISTIDINE KINASE"/>
    <property type="match status" value="1"/>
</dbReference>
<evidence type="ECO:0000313" key="17">
    <source>
        <dbReference type="EMBL" id="MBI4923880.1"/>
    </source>
</evidence>
<keyword evidence="5" id="KW-0597">Phosphoprotein</keyword>
<keyword evidence="6" id="KW-0808">Transferase</keyword>
<comment type="subcellular location">
    <subcellularLocation>
        <location evidence="2">Cell membrane</location>
    </subcellularLocation>
</comment>
<keyword evidence="11 13" id="KW-0472">Membrane</keyword>
<evidence type="ECO:0000259" key="15">
    <source>
        <dbReference type="PROSITE" id="PS50112"/>
    </source>
</evidence>
<feature type="domain" description="Histidine kinase" evidence="14">
    <location>
        <begin position="351"/>
        <end position="570"/>
    </location>
</feature>
<dbReference type="Gene3D" id="1.10.287.130">
    <property type="match status" value="1"/>
</dbReference>
<dbReference type="PROSITE" id="PS50112">
    <property type="entry name" value="PAS"/>
    <property type="match status" value="1"/>
</dbReference>
<evidence type="ECO:0000256" key="11">
    <source>
        <dbReference type="ARBA" id="ARBA00023136"/>
    </source>
</evidence>
<feature type="domain" description="PAS" evidence="15">
    <location>
        <begin position="199"/>
        <end position="269"/>
    </location>
</feature>
<dbReference type="GO" id="GO:0005886">
    <property type="term" value="C:plasma membrane"/>
    <property type="evidence" value="ECO:0007669"/>
    <property type="project" value="UniProtKB-SubCell"/>
</dbReference>
<dbReference type="InterPro" id="IPR036097">
    <property type="entry name" value="HisK_dim/P_sf"/>
</dbReference>
<dbReference type="NCBIfam" id="TIGR00229">
    <property type="entry name" value="sensory_box"/>
    <property type="match status" value="1"/>
</dbReference>
<evidence type="ECO:0000256" key="12">
    <source>
        <dbReference type="SAM" id="MobiDB-lite"/>
    </source>
</evidence>
<feature type="transmembrane region" description="Helical" evidence="13">
    <location>
        <begin position="59"/>
        <end position="79"/>
    </location>
</feature>
<comment type="catalytic activity">
    <reaction evidence="1">
        <text>ATP + protein L-histidine = ADP + protein N-phospho-L-histidine.</text>
        <dbReference type="EC" id="2.7.13.3"/>
    </reaction>
</comment>
<keyword evidence="8 17" id="KW-0418">Kinase</keyword>
<dbReference type="FunFam" id="3.30.565.10:FF:000023">
    <property type="entry name" value="PAS domain-containing sensor histidine kinase"/>
    <property type="match status" value="1"/>
</dbReference>
<keyword evidence="4" id="KW-1003">Cell membrane</keyword>
<feature type="transmembrane region" description="Helical" evidence="13">
    <location>
        <begin position="138"/>
        <end position="158"/>
    </location>
</feature>
<dbReference type="Gene3D" id="3.30.450.20">
    <property type="entry name" value="PAS domain"/>
    <property type="match status" value="1"/>
</dbReference>
<dbReference type="GO" id="GO:0005524">
    <property type="term" value="F:ATP binding"/>
    <property type="evidence" value="ECO:0007669"/>
    <property type="project" value="UniProtKB-KW"/>
</dbReference>
<feature type="transmembrane region" description="Helical" evidence="13">
    <location>
        <begin position="88"/>
        <end position="106"/>
    </location>
</feature>
<dbReference type="SUPFAM" id="SSF47384">
    <property type="entry name" value="Homodimeric domain of signal transducing histidine kinase"/>
    <property type="match status" value="1"/>
</dbReference>
<dbReference type="GO" id="GO:0006355">
    <property type="term" value="P:regulation of DNA-templated transcription"/>
    <property type="evidence" value="ECO:0007669"/>
    <property type="project" value="InterPro"/>
</dbReference>
<dbReference type="PROSITE" id="PS50113">
    <property type="entry name" value="PAC"/>
    <property type="match status" value="1"/>
</dbReference>
<dbReference type="CDD" id="cd00082">
    <property type="entry name" value="HisKA"/>
    <property type="match status" value="1"/>
</dbReference>
<proteinExistence type="predicted"/>
<feature type="transmembrane region" description="Helical" evidence="13">
    <location>
        <begin position="164"/>
        <end position="185"/>
    </location>
</feature>
<dbReference type="PROSITE" id="PS50109">
    <property type="entry name" value="HIS_KIN"/>
    <property type="match status" value="1"/>
</dbReference>
<dbReference type="EC" id="2.7.13.3" evidence="3"/>
<evidence type="ECO:0000256" key="10">
    <source>
        <dbReference type="ARBA" id="ARBA00023012"/>
    </source>
</evidence>
<evidence type="ECO:0000256" key="2">
    <source>
        <dbReference type="ARBA" id="ARBA00004236"/>
    </source>
</evidence>
<feature type="region of interest" description="Disordered" evidence="12">
    <location>
        <begin position="1"/>
        <end position="26"/>
    </location>
</feature>
<dbReference type="InterPro" id="IPR013767">
    <property type="entry name" value="PAS_fold"/>
</dbReference>
<dbReference type="AlphaFoldDB" id="A0A933L6B4"/>
<dbReference type="InterPro" id="IPR050736">
    <property type="entry name" value="Sensor_HK_Regulatory"/>
</dbReference>
<evidence type="ECO:0000259" key="16">
    <source>
        <dbReference type="PROSITE" id="PS50113"/>
    </source>
</evidence>
<evidence type="ECO:0000256" key="8">
    <source>
        <dbReference type="ARBA" id="ARBA00022777"/>
    </source>
</evidence>
<evidence type="ECO:0000313" key="18">
    <source>
        <dbReference type="Proteomes" id="UP000782610"/>
    </source>
</evidence>
<dbReference type="InterPro" id="IPR000700">
    <property type="entry name" value="PAS-assoc_C"/>
</dbReference>
<dbReference type="EMBL" id="JACRAF010000064">
    <property type="protein sequence ID" value="MBI4923880.1"/>
    <property type="molecule type" value="Genomic_DNA"/>
</dbReference>
<name>A0A933L6B4_9HYPH</name>
<dbReference type="InterPro" id="IPR005467">
    <property type="entry name" value="His_kinase_dom"/>
</dbReference>
<dbReference type="GO" id="GO:0000155">
    <property type="term" value="F:phosphorelay sensor kinase activity"/>
    <property type="evidence" value="ECO:0007669"/>
    <property type="project" value="InterPro"/>
</dbReference>
<dbReference type="InterPro" id="IPR035965">
    <property type="entry name" value="PAS-like_dom_sf"/>
</dbReference>
<dbReference type="InterPro" id="IPR036890">
    <property type="entry name" value="HATPase_C_sf"/>
</dbReference>
<dbReference type="SUPFAM" id="SSF55874">
    <property type="entry name" value="ATPase domain of HSP90 chaperone/DNA topoisomerase II/histidine kinase"/>
    <property type="match status" value="1"/>
</dbReference>
<evidence type="ECO:0000256" key="1">
    <source>
        <dbReference type="ARBA" id="ARBA00000085"/>
    </source>
</evidence>
<evidence type="ECO:0000256" key="9">
    <source>
        <dbReference type="ARBA" id="ARBA00022840"/>
    </source>
</evidence>
<evidence type="ECO:0000256" key="13">
    <source>
        <dbReference type="SAM" id="Phobius"/>
    </source>
</evidence>
<dbReference type="Gene3D" id="3.30.565.10">
    <property type="entry name" value="Histidine kinase-like ATPase, C-terminal domain"/>
    <property type="match status" value="1"/>
</dbReference>
<evidence type="ECO:0000256" key="3">
    <source>
        <dbReference type="ARBA" id="ARBA00012438"/>
    </source>
</evidence>
<dbReference type="CDD" id="cd16922">
    <property type="entry name" value="HATPase_EvgS-ArcB-TorS-like"/>
    <property type="match status" value="1"/>
</dbReference>
<keyword evidence="10" id="KW-0902">Two-component regulatory system</keyword>
<dbReference type="SMART" id="SM00387">
    <property type="entry name" value="HATPase_c"/>
    <property type="match status" value="1"/>
</dbReference>
<accession>A0A933L6B4</accession>
<sequence>MRSLLDSLLGRGTSADQGRAGGGRPETLRRRTLAANARIMVSASGIAMPAALYGLLQGALMPFVIVTIGAAAGFGTLALHHRGQYERAAFGQVYATLLIGLVLTIVDPQIVDFGLAIALLGPVQASLLARSPAKKRSWVLLLAIVGIGCLGALGLVEWPEPARAAYGLVAAAAFVVIALIVGYTANRLNSAFAVYERGQMNAYRHLVENVQDAVMRFAADGGVLFTSKSAEKLFGCHRYELSGSGLLERIHVLDRPTYMTAFSEANHDGKARTVEVRMRRDDPAEPARVPQFLWIEVALTPVIDAEADEARNEVVALLRDVTERHRQDIEMREARRAAEDASNAKSRFLATIGHELRTPLNAIVGFSEMMTSGVVGELSPAHREYADIIHRSGHHLLDVVKMLLDMSRLEAGKFELTSEPFEPAALIEPCFKMVEAMARERQVTLVTDLPRLLPTITADERACRQVLINLLSNAIKFSHEKGVVTVAIKRQGSLLNISVADRGIGMDHDAVSRIGEPFFQAQDGLARRYEGTGLGLSIVKGLVDLHQGTLRATSSPGEGTTMTVLLPLNGPATKTAETHAVTALTTREPAVAPKSEWPDEKRRAL</sequence>
<dbReference type="PRINTS" id="PR00344">
    <property type="entry name" value="BCTRLSENSOR"/>
</dbReference>
<dbReference type="CDD" id="cd00130">
    <property type="entry name" value="PAS"/>
    <property type="match status" value="1"/>
</dbReference>
<dbReference type="SMART" id="SM00091">
    <property type="entry name" value="PAS"/>
    <property type="match status" value="1"/>
</dbReference>
<evidence type="ECO:0000259" key="14">
    <source>
        <dbReference type="PROSITE" id="PS50109"/>
    </source>
</evidence>
<dbReference type="Pfam" id="PF00989">
    <property type="entry name" value="PAS"/>
    <property type="match status" value="1"/>
</dbReference>
<dbReference type="SMART" id="SM00388">
    <property type="entry name" value="HisKA"/>
    <property type="match status" value="1"/>
</dbReference>
<dbReference type="Pfam" id="PF02518">
    <property type="entry name" value="HATPase_c"/>
    <property type="match status" value="1"/>
</dbReference>
<gene>
    <name evidence="17" type="ORF">HY834_19275</name>
</gene>
<dbReference type="Proteomes" id="UP000782610">
    <property type="component" value="Unassembled WGS sequence"/>
</dbReference>
<evidence type="ECO:0000256" key="7">
    <source>
        <dbReference type="ARBA" id="ARBA00022741"/>
    </source>
</evidence>
<feature type="domain" description="PAC" evidence="16">
    <location>
        <begin position="272"/>
        <end position="333"/>
    </location>
</feature>
<dbReference type="InterPro" id="IPR004358">
    <property type="entry name" value="Sig_transdc_His_kin-like_C"/>
</dbReference>
<comment type="caution">
    <text evidence="17">The sequence shown here is derived from an EMBL/GenBank/DDBJ whole genome shotgun (WGS) entry which is preliminary data.</text>
</comment>
<keyword evidence="13" id="KW-0812">Transmembrane</keyword>